<dbReference type="RefSeq" id="XP_032830318.1">
    <property type="nucleotide sequence ID" value="XM_032974427.1"/>
</dbReference>
<evidence type="ECO:0000256" key="1">
    <source>
        <dbReference type="SAM" id="MobiDB-lite"/>
    </source>
</evidence>
<dbReference type="PANTHER" id="PTHR22698:SF1">
    <property type="entry name" value="PDZ DOMAIN-CONTAINING PROTEIN 9"/>
    <property type="match status" value="1"/>
</dbReference>
<feature type="compositionally biased region" description="Polar residues" evidence="1">
    <location>
        <begin position="229"/>
        <end position="248"/>
    </location>
</feature>
<dbReference type="InterPro" id="IPR001478">
    <property type="entry name" value="PDZ"/>
</dbReference>
<accession>A0AAJ7XEI3</accession>
<organism evidence="3 4">
    <name type="scientific">Petromyzon marinus</name>
    <name type="common">Sea lamprey</name>
    <dbReference type="NCBI Taxonomy" id="7757"/>
    <lineage>
        <taxon>Eukaryota</taxon>
        <taxon>Metazoa</taxon>
        <taxon>Chordata</taxon>
        <taxon>Craniata</taxon>
        <taxon>Vertebrata</taxon>
        <taxon>Cyclostomata</taxon>
        <taxon>Hyperoartia</taxon>
        <taxon>Petromyzontiformes</taxon>
        <taxon>Petromyzontidae</taxon>
        <taxon>Petromyzon</taxon>
    </lineage>
</organism>
<keyword evidence="3" id="KW-1185">Reference proteome</keyword>
<feature type="compositionally biased region" description="Low complexity" evidence="1">
    <location>
        <begin position="211"/>
        <end position="225"/>
    </location>
</feature>
<dbReference type="InterPro" id="IPR039179">
    <property type="entry name" value="PDZD9"/>
</dbReference>
<feature type="region of interest" description="Disordered" evidence="1">
    <location>
        <begin position="189"/>
        <end position="262"/>
    </location>
</feature>
<evidence type="ECO:0000313" key="3">
    <source>
        <dbReference type="Proteomes" id="UP001318040"/>
    </source>
</evidence>
<dbReference type="SMART" id="SM00228">
    <property type="entry name" value="PDZ"/>
    <property type="match status" value="1"/>
</dbReference>
<feature type="domain" description="PDZ" evidence="2">
    <location>
        <begin position="40"/>
        <end position="113"/>
    </location>
</feature>
<name>A0AAJ7XEI3_PETMA</name>
<dbReference type="KEGG" id="pmrn:116954035"/>
<dbReference type="AlphaFoldDB" id="A0AAJ7XEI3"/>
<feature type="compositionally biased region" description="Basic and acidic residues" evidence="1">
    <location>
        <begin position="189"/>
        <end position="198"/>
    </location>
</feature>
<protein>
    <submittedName>
        <fullName evidence="4">Uncharacterized protein LOC116954035</fullName>
    </submittedName>
</protein>
<dbReference type="PANTHER" id="PTHR22698">
    <property type="entry name" value="PDZ DOMAIN-CONTAINING PROTEIN 9"/>
    <property type="match status" value="1"/>
</dbReference>
<evidence type="ECO:0000313" key="4">
    <source>
        <dbReference type="RefSeq" id="XP_032830318.1"/>
    </source>
</evidence>
<dbReference type="InterPro" id="IPR036034">
    <property type="entry name" value="PDZ_sf"/>
</dbReference>
<dbReference type="Gene3D" id="2.30.42.10">
    <property type="match status" value="1"/>
</dbReference>
<evidence type="ECO:0000259" key="2">
    <source>
        <dbReference type="SMART" id="SM00228"/>
    </source>
</evidence>
<feature type="region of interest" description="Disordered" evidence="1">
    <location>
        <begin position="294"/>
        <end position="318"/>
    </location>
</feature>
<proteinExistence type="predicted"/>
<reference evidence="4" key="1">
    <citation type="submission" date="2025-08" db="UniProtKB">
        <authorList>
            <consortium name="RefSeq"/>
        </authorList>
    </citation>
    <scope>IDENTIFICATION</scope>
    <source>
        <tissue evidence="4">Sperm</tissue>
    </source>
</reference>
<dbReference type="Proteomes" id="UP001318040">
    <property type="component" value="Chromosome 53"/>
</dbReference>
<gene>
    <name evidence="4" type="primary">LOC116954035</name>
</gene>
<feature type="compositionally biased region" description="Basic and acidic residues" evidence="1">
    <location>
        <begin position="300"/>
        <end position="318"/>
    </location>
</feature>
<dbReference type="SUPFAM" id="SSF50156">
    <property type="entry name" value="PDZ domain-like"/>
    <property type="match status" value="1"/>
</dbReference>
<sequence>MKQGLIMRLLRAYLRFPLSTELEPKNVHIVKTYVIMEQYIGWGLHFVQRGEYIQLVSLTPGSYAQRNGILQPGDVLFKVGKAKLLGFRLLHISSMVNAIKTGTAIRVTVYRNFIPLLGQCTTNTTAAVAAPDAGHATRATTCSRCRASHYPLGKVSPRKLSMQTTGPSAHSKVVLHGNTCADHNKKEQFKKDLQEEQQPHQQKQKNKEHATMTAVSTTTNVTAAAPDNGLTTRASTSPQARESHNSLMKMSPGKDLQEQQQPHQLQQKKTIQLEFMRVGYERTVEIDIPESMVGSTQGQKMEKEAVTVQSRKKEVLSE</sequence>